<keyword evidence="2" id="KW-1185">Reference proteome</keyword>
<dbReference type="EMBL" id="CAXLJM020000196">
    <property type="protein sequence ID" value="CAL8149206.1"/>
    <property type="molecule type" value="Genomic_DNA"/>
</dbReference>
<organism evidence="1 2">
    <name type="scientific">Orchesella dallaii</name>
    <dbReference type="NCBI Taxonomy" id="48710"/>
    <lineage>
        <taxon>Eukaryota</taxon>
        <taxon>Metazoa</taxon>
        <taxon>Ecdysozoa</taxon>
        <taxon>Arthropoda</taxon>
        <taxon>Hexapoda</taxon>
        <taxon>Collembola</taxon>
        <taxon>Entomobryomorpha</taxon>
        <taxon>Entomobryoidea</taxon>
        <taxon>Orchesellidae</taxon>
        <taxon>Orchesellinae</taxon>
        <taxon>Orchesella</taxon>
    </lineage>
</organism>
<reference evidence="1 2" key="1">
    <citation type="submission" date="2024-08" db="EMBL/GenBank/DDBJ databases">
        <authorList>
            <person name="Cucini C."/>
            <person name="Frati F."/>
        </authorList>
    </citation>
    <scope>NUCLEOTIDE SEQUENCE [LARGE SCALE GENOMIC DNA]</scope>
</reference>
<comment type="caution">
    <text evidence="1">The sequence shown here is derived from an EMBL/GenBank/DDBJ whole genome shotgun (WGS) entry which is preliminary data.</text>
</comment>
<evidence type="ECO:0000313" key="1">
    <source>
        <dbReference type="EMBL" id="CAL8149206.1"/>
    </source>
</evidence>
<evidence type="ECO:0000313" key="2">
    <source>
        <dbReference type="Proteomes" id="UP001642540"/>
    </source>
</evidence>
<accession>A0ABP1SBA4</accession>
<gene>
    <name evidence="1" type="ORF">ODALV1_LOCUS31664</name>
</gene>
<protein>
    <submittedName>
        <fullName evidence="1">Uncharacterized protein</fullName>
    </submittedName>
</protein>
<proteinExistence type="predicted"/>
<sequence>MDSNEVKVTFRNVSSKAECSSRTNEILSDLNKLDLLNEKCNDVEDKLNYNDGREANAFDKMGNYYGRHKDIFLFNNLLRNKEMRVKIDELLRIKDDELKKRFFTRMQIYLKRLEQGEQEASGFLGGPVKQAFFTGPLGDQKQNLNLNLGKDGSLNMGTIYDGNEIKRLKVHANGAKLMTVLKNERGQKNYSFTKATTCHMQIQWLAASSQNCLVTLKIEGGKNKVTQAMINGEFVKLDELIPLAKENKGLLIREKKLEKLLQNCFDKGQFFEMKSELETETLIVKQLPQQQNKDLEVEQFFAEVAKLLETYKKDGIKDALGKLRSHYGRNHNNVFLLKSILKDELLRERMLSLIQDKLGADEEDTLDKLETKLDKMLDKFLEGEKLVKEILEFEGMDAFSGGRESGMENLNLNILENESIMQVLFQKAQASGLRRVKVFGHGQRLLTITTNGQGQRNYKFREVGDCNWEVKVCWEAKGGLEGELKGCQLILHLSYANLSLSTCSVNGQPIHPTLISELAKENKRMLLNGKSLHLVLEKILEGGGEPIHIKSIGSQEKLLLRNSISSGEEETEATLKLGLEKLYQRLENPEFNSKEEVNQFDLLAKYYGRELGEDPFLFQGMIEDPHSQNELIAAIQSKFGEKQAERFVKRLQIYLEWIESGKRDASLFLGDDKKVRDAFFHGYHVPHPPEVKRNVHENLNVSVSNWPNAMIESGDNLFSKMIPRMWEEQSELRRVKVYGNGGRLVDILKLEGGERDYTFHSLHSQSEFEMQIDWVARDKAKEEEPKEVECTLLLYIKQGKIRMGDALLNQNHVDNGKMVELAKQNKIVFLDGKSLAMVLEGLESADADPDEVWEVLADSNEN</sequence>
<dbReference type="Proteomes" id="UP001642540">
    <property type="component" value="Unassembled WGS sequence"/>
</dbReference>
<name>A0ABP1SBA4_9HEXA</name>